<comment type="subcellular location">
    <subcellularLocation>
        <location evidence="1">Nucleus</location>
    </subcellularLocation>
</comment>
<dbReference type="PANTHER" id="PTHR31845:SF10">
    <property type="entry name" value="ZN(II)2CYS6 TRANSCRIPTION FACTOR (EUROFUNG)"/>
    <property type="match status" value="1"/>
</dbReference>
<evidence type="ECO:0000256" key="2">
    <source>
        <dbReference type="ARBA" id="ARBA00023015"/>
    </source>
</evidence>
<dbReference type="Proteomes" id="UP000030816">
    <property type="component" value="Unassembled WGS sequence"/>
</dbReference>
<dbReference type="PANTHER" id="PTHR31845">
    <property type="entry name" value="FINGER DOMAIN PROTEIN, PUTATIVE-RELATED"/>
    <property type="match status" value="1"/>
</dbReference>
<feature type="compositionally biased region" description="Polar residues" evidence="6">
    <location>
        <begin position="48"/>
        <end position="57"/>
    </location>
</feature>
<feature type="region of interest" description="Disordered" evidence="6">
    <location>
        <begin position="36"/>
        <end position="57"/>
    </location>
</feature>
<keyword evidence="8" id="KW-1185">Reference proteome</keyword>
<dbReference type="CDD" id="cd12148">
    <property type="entry name" value="fungal_TF_MHR"/>
    <property type="match status" value="1"/>
</dbReference>
<dbReference type="GO" id="GO:0000976">
    <property type="term" value="F:transcription cis-regulatory region binding"/>
    <property type="evidence" value="ECO:0007669"/>
    <property type="project" value="TreeGrafter"/>
</dbReference>
<accession>A0A0B2WR65</accession>
<keyword evidence="2" id="KW-0805">Transcription regulation</keyword>
<dbReference type="InterPro" id="IPR051089">
    <property type="entry name" value="prtT"/>
</dbReference>
<dbReference type="STRING" id="1081103.A0A0B2WR65"/>
<dbReference type="AlphaFoldDB" id="A0A0B2WR65"/>
<evidence type="ECO:0000256" key="6">
    <source>
        <dbReference type="SAM" id="MobiDB-lite"/>
    </source>
</evidence>
<dbReference type="RefSeq" id="XP_040677053.1">
    <property type="nucleotide sequence ID" value="XM_040824890.1"/>
</dbReference>
<keyword evidence="4" id="KW-0804">Transcription</keyword>
<proteinExistence type="predicted"/>
<dbReference type="EMBL" id="AZHE01000018">
    <property type="protein sequence ID" value="KHN95987.1"/>
    <property type="molecule type" value="Genomic_DNA"/>
</dbReference>
<evidence type="ECO:0000313" key="8">
    <source>
        <dbReference type="Proteomes" id="UP000030816"/>
    </source>
</evidence>
<reference evidence="7 8" key="1">
    <citation type="journal article" date="2014" name="Proc. Natl. Acad. Sci. U.S.A.">
        <title>Trajectory and genomic determinants of fungal-pathogen speciation and host adaptation.</title>
        <authorList>
            <person name="Hu X."/>
            <person name="Xiao G."/>
            <person name="Zheng P."/>
            <person name="Shang Y."/>
            <person name="Su Y."/>
            <person name="Zhang X."/>
            <person name="Liu X."/>
            <person name="Zhan S."/>
            <person name="St Leger R.J."/>
            <person name="Wang C."/>
        </authorList>
    </citation>
    <scope>NUCLEOTIDE SEQUENCE [LARGE SCALE GENOMIC DNA]</scope>
    <source>
        <strain evidence="7 8">ARSEF 1941</strain>
    </source>
</reference>
<comment type="caution">
    <text evidence="7">The sequence shown here is derived from an EMBL/GenBank/DDBJ whole genome shotgun (WGS) entry which is preliminary data.</text>
</comment>
<organism evidence="7 8">
    <name type="scientific">Metarhizium album (strain ARSEF 1941)</name>
    <dbReference type="NCBI Taxonomy" id="1081103"/>
    <lineage>
        <taxon>Eukaryota</taxon>
        <taxon>Fungi</taxon>
        <taxon>Dikarya</taxon>
        <taxon>Ascomycota</taxon>
        <taxon>Pezizomycotina</taxon>
        <taxon>Sordariomycetes</taxon>
        <taxon>Hypocreomycetidae</taxon>
        <taxon>Hypocreales</taxon>
        <taxon>Clavicipitaceae</taxon>
        <taxon>Metarhizium</taxon>
    </lineage>
</organism>
<evidence type="ECO:0000256" key="3">
    <source>
        <dbReference type="ARBA" id="ARBA00023125"/>
    </source>
</evidence>
<keyword evidence="5" id="KW-0539">Nucleus</keyword>
<evidence type="ECO:0000256" key="1">
    <source>
        <dbReference type="ARBA" id="ARBA00004123"/>
    </source>
</evidence>
<dbReference type="GO" id="GO:0005634">
    <property type="term" value="C:nucleus"/>
    <property type="evidence" value="ECO:0007669"/>
    <property type="project" value="UniProtKB-SubCell"/>
</dbReference>
<dbReference type="OrthoDB" id="5226580at2759"/>
<keyword evidence="3" id="KW-0238">DNA-binding</keyword>
<gene>
    <name evidence="7" type="ORF">MAM_06092</name>
</gene>
<evidence type="ECO:0000256" key="5">
    <source>
        <dbReference type="ARBA" id="ARBA00023242"/>
    </source>
</evidence>
<evidence type="ECO:0000313" key="7">
    <source>
        <dbReference type="EMBL" id="KHN95987.1"/>
    </source>
</evidence>
<evidence type="ECO:0000256" key="4">
    <source>
        <dbReference type="ARBA" id="ARBA00023163"/>
    </source>
</evidence>
<feature type="region of interest" description="Disordered" evidence="6">
    <location>
        <begin position="118"/>
        <end position="144"/>
    </location>
</feature>
<name>A0A0B2WR65_METAS</name>
<dbReference type="GeneID" id="63740547"/>
<sequence>MANQDGDDKPDDNKLPTAKWGAACSACATAKAKCIRSNNDPSAKCDRSSATQEASSKAVVSNLLSPFSGSVLIDRRTPNFPGHGRPGVRTAQIEERLNGLVNLLQASGELNSNQSSLGALSDAAAREHSARTHGTPSANSSTSFASHSNFWRIPETYNCFSIPACVCRPEPGDASRDAPPPPDSDDVLLEIYRTQMQPVFPFVIIPPSVSASDLRSSRPFLMSAVRMVTSFRSLRSMRAQMCRLMSHIADYVLIRSARTLELLQGVMIMIAWHQYHCLVHGQMNNLIALAMSLVADLGLNCAPGLREQTRLMVARPDEPARRTNEERRALLGVWFLTCNISVSFNRVESLRYTAYIQDCMRVLENSGEYESDITLLYLVRVQRLTERIFELNSRDKAVEDIPGLLSAPMSAYIAAFQNEIETLRSSLPPKLQHDDLFLSYLNTAMLRLYEPPAVDLAFVNSLSESLTTGPLGRGTSLDKLYQSSAALRNWFDSWLSVPASSYFKHPTTLTSQTIYAITMLGRWAQMATPRTVYEGGTPMPLGEGGSAYNADSQRAANELSESKSSQGCTQADQRTRCTESVDQGLIAALAGLQLQLQSQPGLTVNIPEILSTLCARCEQISNIFQQTAPDEEKMDNNLWTFSALKVRVTRVKLERWAELVAAAAEGHERLDKAGHSQGWRGSYPQTQSGNMGPPPNSMANNGIAQDQTRIQNFLDSTPWTSDLLDGVDPTVWFDGYLDWGTLLVNSMGQGPVGQQQP</sequence>
<dbReference type="HOGENOM" id="CLU_006524_9_1_1"/>
<dbReference type="GO" id="GO:0000981">
    <property type="term" value="F:DNA-binding transcription factor activity, RNA polymerase II-specific"/>
    <property type="evidence" value="ECO:0007669"/>
    <property type="project" value="TreeGrafter"/>
</dbReference>
<protein>
    <submittedName>
        <fullName evidence="7">Uncharacterized protein</fullName>
    </submittedName>
</protein>